<dbReference type="Pfam" id="PF00117">
    <property type="entry name" value="GATase"/>
    <property type="match status" value="1"/>
</dbReference>
<dbReference type="Gene3D" id="3.40.50.880">
    <property type="match status" value="1"/>
</dbReference>
<accession>A0A1Y6B4M9</accession>
<dbReference type="PRINTS" id="PR00096">
    <property type="entry name" value="GATASE"/>
</dbReference>
<dbReference type="InterPro" id="IPR017926">
    <property type="entry name" value="GATASE"/>
</dbReference>
<dbReference type="AlphaFoldDB" id="A0A1Y6B4M9"/>
<evidence type="ECO:0000313" key="4">
    <source>
        <dbReference type="Proteomes" id="UP000192907"/>
    </source>
</evidence>
<dbReference type="PANTHER" id="PTHR43418">
    <property type="entry name" value="MULTIFUNCTIONAL TRYPTOPHAN BIOSYNTHESIS PROTEIN-RELATED"/>
    <property type="match status" value="1"/>
</dbReference>
<protein>
    <submittedName>
        <fullName evidence="3">Anthranilate synthase component 2</fullName>
    </submittedName>
</protein>
<dbReference type="GO" id="GO:0000162">
    <property type="term" value="P:L-tryptophan biosynthetic process"/>
    <property type="evidence" value="ECO:0007669"/>
    <property type="project" value="TreeGrafter"/>
</dbReference>
<evidence type="ECO:0000256" key="1">
    <source>
        <dbReference type="ARBA" id="ARBA00022962"/>
    </source>
</evidence>
<organism evidence="3 4">
    <name type="scientific">Pseudobacteriovorax antillogorgiicola</name>
    <dbReference type="NCBI Taxonomy" id="1513793"/>
    <lineage>
        <taxon>Bacteria</taxon>
        <taxon>Pseudomonadati</taxon>
        <taxon>Bdellovibrionota</taxon>
        <taxon>Oligoflexia</taxon>
        <taxon>Oligoflexales</taxon>
        <taxon>Pseudobacteriovoracaceae</taxon>
        <taxon>Pseudobacteriovorax</taxon>
    </lineage>
</organism>
<evidence type="ECO:0000313" key="3">
    <source>
        <dbReference type="EMBL" id="SME87726.1"/>
    </source>
</evidence>
<dbReference type="STRING" id="1513793.SAMN06296036_1018"/>
<reference evidence="4" key="1">
    <citation type="submission" date="2017-04" db="EMBL/GenBank/DDBJ databases">
        <authorList>
            <person name="Varghese N."/>
            <person name="Submissions S."/>
        </authorList>
    </citation>
    <scope>NUCLEOTIDE SEQUENCE [LARGE SCALE GENOMIC DNA]</scope>
    <source>
        <strain evidence="4">RKEM611</strain>
    </source>
</reference>
<dbReference type="SUPFAM" id="SSF52317">
    <property type="entry name" value="Class I glutamine amidotransferase-like"/>
    <property type="match status" value="1"/>
</dbReference>
<dbReference type="GO" id="GO:0005829">
    <property type="term" value="C:cytosol"/>
    <property type="evidence" value="ECO:0007669"/>
    <property type="project" value="TreeGrafter"/>
</dbReference>
<dbReference type="PANTHER" id="PTHR43418:SF4">
    <property type="entry name" value="MULTIFUNCTIONAL TRYPTOPHAN BIOSYNTHESIS PROTEIN"/>
    <property type="match status" value="1"/>
</dbReference>
<dbReference type="OrthoDB" id="9786812at2"/>
<dbReference type="PROSITE" id="PS51273">
    <property type="entry name" value="GATASE_TYPE_1"/>
    <property type="match status" value="1"/>
</dbReference>
<feature type="domain" description="Glutamine amidotransferase" evidence="2">
    <location>
        <begin position="5"/>
        <end position="183"/>
    </location>
</feature>
<dbReference type="PRINTS" id="PR00097">
    <property type="entry name" value="ANTSNTHASEII"/>
</dbReference>
<name>A0A1Y6B4M9_9BACT</name>
<dbReference type="EMBL" id="FWZT01000001">
    <property type="protein sequence ID" value="SME87726.1"/>
    <property type="molecule type" value="Genomic_DNA"/>
</dbReference>
<proteinExistence type="predicted"/>
<dbReference type="GO" id="GO:0004049">
    <property type="term" value="F:anthranilate synthase activity"/>
    <property type="evidence" value="ECO:0007669"/>
    <property type="project" value="TreeGrafter"/>
</dbReference>
<sequence length="198" mass="22438">MEVLFIDHYDSFSFNLLDWLQRGSHKLDLIRVPFDRMNEFDLSQRKPLVLSPGPKSPRDVLQSLSLTADMMGKAPILGVCLGHQILGAVLGSRTIQAKSPFHGSRRDVHVSKGSQLFPLGGLLSVATYNSLVLDQSMLKEHWITGVNDWGEVEILEYWDDDYPAVGVQFHPESFLSEGMEPLLQFWLRQCQQFYSGKS</sequence>
<evidence type="ECO:0000259" key="2">
    <source>
        <dbReference type="Pfam" id="PF00117"/>
    </source>
</evidence>
<dbReference type="PRINTS" id="PR00099">
    <property type="entry name" value="CPSGATASE"/>
</dbReference>
<dbReference type="RefSeq" id="WP_132314871.1">
    <property type="nucleotide sequence ID" value="NZ_FWZT01000001.1"/>
</dbReference>
<dbReference type="CDD" id="cd01743">
    <property type="entry name" value="GATase1_Anthranilate_Synthase"/>
    <property type="match status" value="1"/>
</dbReference>
<dbReference type="InterPro" id="IPR029062">
    <property type="entry name" value="Class_I_gatase-like"/>
</dbReference>
<dbReference type="Proteomes" id="UP000192907">
    <property type="component" value="Unassembled WGS sequence"/>
</dbReference>
<keyword evidence="1" id="KW-0315">Glutamine amidotransferase</keyword>
<keyword evidence="4" id="KW-1185">Reference proteome</keyword>
<gene>
    <name evidence="3" type="ORF">SAMN06296036_1018</name>
</gene>
<dbReference type="InterPro" id="IPR050472">
    <property type="entry name" value="Anth_synth/Amidotransfase"/>
</dbReference>
<dbReference type="InterPro" id="IPR006221">
    <property type="entry name" value="TrpG/PapA_dom"/>
</dbReference>